<organism evidence="2 3">
    <name type="scientific">Streptomyces malaysiensis subsp. samsunensis</name>
    <dbReference type="NCBI Taxonomy" id="459658"/>
    <lineage>
        <taxon>Bacteria</taxon>
        <taxon>Bacillati</taxon>
        <taxon>Actinomycetota</taxon>
        <taxon>Actinomycetes</taxon>
        <taxon>Kitasatosporales</taxon>
        <taxon>Streptomycetaceae</taxon>
        <taxon>Streptomyces</taxon>
        <taxon>Streptomyces violaceusniger group</taxon>
    </lineage>
</organism>
<dbReference type="GO" id="GO:0016887">
    <property type="term" value="F:ATP hydrolysis activity"/>
    <property type="evidence" value="ECO:0007669"/>
    <property type="project" value="InterPro"/>
</dbReference>
<name>A0A9X2LZN7_STRMQ</name>
<dbReference type="Proteomes" id="UP001142400">
    <property type="component" value="Unassembled WGS sequence"/>
</dbReference>
<reference evidence="2" key="1">
    <citation type="submission" date="2022-06" db="EMBL/GenBank/DDBJ databases">
        <title>WGS of actinobacteria.</title>
        <authorList>
            <person name="Thawai C."/>
        </authorList>
    </citation>
    <scope>NUCLEOTIDE SEQUENCE</scope>
    <source>
        <strain evidence="2">DSM 42010</strain>
    </source>
</reference>
<sequence length="190" mass="20315">MLLRGANGSGKSTLLTLLAGAHPGYEGSITLGGAEISHIPSAELPRHVLYVPETPVLLTASLRENLTLGVPHSTADVLDACRVACFLDVVDSLPEGLDEPVRETGAGFSRGQIQRLAIARAVLHGPRIYLFDETFSGIDRNTLTRIWDALQTVEGTKIMVSHGHVGDCAFVLEHSLSPSSDLCQESPLPR</sequence>
<dbReference type="SUPFAM" id="SSF52540">
    <property type="entry name" value="P-loop containing nucleoside triphosphate hydrolases"/>
    <property type="match status" value="1"/>
</dbReference>
<dbReference type="Pfam" id="PF00005">
    <property type="entry name" value="ABC_tran"/>
    <property type="match status" value="1"/>
</dbReference>
<proteinExistence type="predicted"/>
<dbReference type="GO" id="GO:0015421">
    <property type="term" value="F:ABC-type oligopeptide transporter activity"/>
    <property type="evidence" value="ECO:0007669"/>
    <property type="project" value="TreeGrafter"/>
</dbReference>
<dbReference type="PANTHER" id="PTHR43394">
    <property type="entry name" value="ATP-DEPENDENT PERMEASE MDL1, MITOCHONDRIAL"/>
    <property type="match status" value="1"/>
</dbReference>
<comment type="caution">
    <text evidence="2">The sequence shown here is derived from an EMBL/GenBank/DDBJ whole genome shotgun (WGS) entry which is preliminary data.</text>
</comment>
<dbReference type="EMBL" id="JANIIC010000036">
    <property type="protein sequence ID" value="MCQ8832773.1"/>
    <property type="molecule type" value="Genomic_DNA"/>
</dbReference>
<evidence type="ECO:0000313" key="2">
    <source>
        <dbReference type="EMBL" id="MCQ8832773.1"/>
    </source>
</evidence>
<protein>
    <submittedName>
        <fullName evidence="2">ABC transporter ATP-binding protein/permease</fullName>
    </submittedName>
</protein>
<dbReference type="PANTHER" id="PTHR43394:SF1">
    <property type="entry name" value="ATP-BINDING CASSETTE SUB-FAMILY B MEMBER 10, MITOCHONDRIAL"/>
    <property type="match status" value="1"/>
</dbReference>
<keyword evidence="3" id="KW-1185">Reference proteome</keyword>
<dbReference type="InterPro" id="IPR027417">
    <property type="entry name" value="P-loop_NTPase"/>
</dbReference>
<dbReference type="InterPro" id="IPR003439">
    <property type="entry name" value="ABC_transporter-like_ATP-bd"/>
</dbReference>
<feature type="domain" description="ABC transporter" evidence="1">
    <location>
        <begin position="3"/>
        <end position="135"/>
    </location>
</feature>
<accession>A0A9X2LZN7</accession>
<evidence type="ECO:0000313" key="3">
    <source>
        <dbReference type="Proteomes" id="UP001142400"/>
    </source>
</evidence>
<keyword evidence="2" id="KW-0547">Nucleotide-binding</keyword>
<keyword evidence="2" id="KW-0067">ATP-binding</keyword>
<gene>
    <name evidence="2" type="ORF">NQU54_27855</name>
</gene>
<dbReference type="RefSeq" id="WP_257633490.1">
    <property type="nucleotide sequence ID" value="NZ_JANIIC010000036.1"/>
</dbReference>
<dbReference type="InterPro" id="IPR039421">
    <property type="entry name" value="Type_1_exporter"/>
</dbReference>
<dbReference type="GO" id="GO:0005524">
    <property type="term" value="F:ATP binding"/>
    <property type="evidence" value="ECO:0007669"/>
    <property type="project" value="UniProtKB-KW"/>
</dbReference>
<dbReference type="AlphaFoldDB" id="A0A9X2LZN7"/>
<dbReference type="Gene3D" id="3.40.50.300">
    <property type="entry name" value="P-loop containing nucleotide triphosphate hydrolases"/>
    <property type="match status" value="1"/>
</dbReference>
<evidence type="ECO:0000259" key="1">
    <source>
        <dbReference type="Pfam" id="PF00005"/>
    </source>
</evidence>